<dbReference type="NCBIfam" id="TIGR00374">
    <property type="entry name" value="flippase-like domain"/>
    <property type="match status" value="1"/>
</dbReference>
<comment type="subcellular location">
    <subcellularLocation>
        <location evidence="1">Cell membrane</location>
        <topology evidence="1">Multi-pass membrane protein</topology>
    </subcellularLocation>
</comment>
<dbReference type="Proteomes" id="UP000233730">
    <property type="component" value="Unassembled WGS sequence"/>
</dbReference>
<feature type="transmembrane region" description="Helical" evidence="7">
    <location>
        <begin position="629"/>
        <end position="654"/>
    </location>
</feature>
<comment type="caution">
    <text evidence="8">The sequence shown here is derived from an EMBL/GenBank/DDBJ whole genome shotgun (WGS) entry which is preliminary data.</text>
</comment>
<keyword evidence="3 7" id="KW-0812">Transmembrane</keyword>
<feature type="transmembrane region" description="Helical" evidence="7">
    <location>
        <begin position="116"/>
        <end position="137"/>
    </location>
</feature>
<evidence type="ECO:0000313" key="9">
    <source>
        <dbReference type="Proteomes" id="UP000233730"/>
    </source>
</evidence>
<feature type="transmembrane region" description="Helical" evidence="7">
    <location>
        <begin position="666"/>
        <end position="686"/>
    </location>
</feature>
<feature type="transmembrane region" description="Helical" evidence="7">
    <location>
        <begin position="717"/>
        <end position="742"/>
    </location>
</feature>
<proteinExistence type="predicted"/>
<dbReference type="PANTHER" id="PTHR39087:SF2">
    <property type="entry name" value="UPF0104 MEMBRANE PROTEIN MJ1595"/>
    <property type="match status" value="1"/>
</dbReference>
<feature type="transmembrane region" description="Helical" evidence="7">
    <location>
        <begin position="781"/>
        <end position="807"/>
    </location>
</feature>
<feature type="region of interest" description="Disordered" evidence="6">
    <location>
        <begin position="1"/>
        <end position="20"/>
    </location>
</feature>
<sequence length="825" mass="88546">MSRPVANPDATQPTAQGAAPGTASDVLIADNAPKRTHVTADLLHAAFALLAGALVLVFALYLRGITTGVESDAHTAAKAVEWLLDLPASLLQQLVVLIVVGMVLIQLIVNREWLQSACSVGSLLLGFAAVWGASALISQYGSPMLISSVQSAGTESGPWLLPDFYAALAAFLTTAGPRRTRSSIKWGWNILIIGAVLLIISSWNSVTGVIVSICIGRVVGLCARFAIGTQSTGIWGMQVVHALQSIGLHPRELRRRHLDEAADHVLYATLEDDMVENSRIYELRDEDDTPYVVSVLDNQRHFAGYLNQIWQLIRLSGVAVRHDRSAISANHHHYTMMLGVHDLGLATLRPYGVADSGESSVLVLHESPKATPCDVQAMTDADMRHLMRYINTAHRRGFTHRNITQNALARLDDGTLFLCGWQNGDYASGSTNVALDKVELLSLFATVFGVERTVAAAREAWGDATLINLIPFVQKAAVPAATRALPGWDKTLLEQLRKTMSALAPEEVSESLEQVTLSRFNARSFFAITLLVIAVGVVLTQMKPNEMIKAARDANIWMMLLVMGFSFLAWVGSAVSLGGFMNADRRNPLGLLCSQMAAGFTAVSMPAGIGPAFVNLQFLRKSGYRSTVATAIMSAVWAVQAAVTVVLLLVIGIVNGRSTLSGMIPTNMLIFVVAGVALIVSVAMAIPPVRKKVTDKYLPIAKAYARSLLETLTQPKEVAICAAGGLLLNLATGFGFWAALLAFGYHTNPIETTFIFLLANTLGSAVPTPGGLGAVEAALSVAFTAVGVPSTIAISATLVYRIAFYWLRIPIGALAMKWLDRHNLI</sequence>
<feature type="transmembrane region" description="Helical" evidence="7">
    <location>
        <begin position="157"/>
        <end position="174"/>
    </location>
</feature>
<dbReference type="Pfam" id="PF03706">
    <property type="entry name" value="LPG_synthase_TM"/>
    <property type="match status" value="1"/>
</dbReference>
<dbReference type="AlphaFoldDB" id="A0A2N3QIC3"/>
<feature type="transmembrane region" description="Helical" evidence="7">
    <location>
        <begin position="589"/>
        <end position="609"/>
    </location>
</feature>
<dbReference type="EMBL" id="PCGZ01000003">
    <property type="protein sequence ID" value="PKU91235.1"/>
    <property type="molecule type" value="Genomic_DNA"/>
</dbReference>
<evidence type="ECO:0000256" key="1">
    <source>
        <dbReference type="ARBA" id="ARBA00004651"/>
    </source>
</evidence>
<evidence type="ECO:0000256" key="6">
    <source>
        <dbReference type="SAM" id="MobiDB-lite"/>
    </source>
</evidence>
<evidence type="ECO:0000256" key="7">
    <source>
        <dbReference type="SAM" id="Phobius"/>
    </source>
</evidence>
<feature type="transmembrane region" description="Helical" evidence="7">
    <location>
        <begin position="554"/>
        <end position="577"/>
    </location>
</feature>
<dbReference type="InterPro" id="IPR022791">
    <property type="entry name" value="L-PG_synthase/AglD"/>
</dbReference>
<evidence type="ECO:0000313" key="8">
    <source>
        <dbReference type="EMBL" id="PKU91235.1"/>
    </source>
</evidence>
<gene>
    <name evidence="8" type="ORF">CQR46_0321</name>
</gene>
<evidence type="ECO:0000256" key="2">
    <source>
        <dbReference type="ARBA" id="ARBA00022475"/>
    </source>
</evidence>
<name>A0A2N3QIC3_9BIFI</name>
<dbReference type="PANTHER" id="PTHR39087">
    <property type="entry name" value="UPF0104 MEMBRANE PROTEIN MJ1595"/>
    <property type="match status" value="1"/>
</dbReference>
<feature type="transmembrane region" description="Helical" evidence="7">
    <location>
        <begin position="42"/>
        <end position="62"/>
    </location>
</feature>
<evidence type="ECO:0008006" key="10">
    <source>
        <dbReference type="Google" id="ProtNLM"/>
    </source>
</evidence>
<feature type="transmembrane region" description="Helical" evidence="7">
    <location>
        <begin position="524"/>
        <end position="542"/>
    </location>
</feature>
<evidence type="ECO:0000256" key="4">
    <source>
        <dbReference type="ARBA" id="ARBA00022989"/>
    </source>
</evidence>
<evidence type="ECO:0000256" key="3">
    <source>
        <dbReference type="ARBA" id="ARBA00022692"/>
    </source>
</evidence>
<accession>A0A2N3QIC3</accession>
<reference evidence="8 9" key="1">
    <citation type="submission" date="2017-10" db="EMBL/GenBank/DDBJ databases">
        <title>Bifidobacterium genomics.</title>
        <authorList>
            <person name="Lugli G.A."/>
            <person name="Milani C."/>
            <person name="Mancabelli L."/>
        </authorList>
    </citation>
    <scope>NUCLEOTIDE SEQUENCE [LARGE SCALE GENOMIC DNA]</scope>
    <source>
        <strain evidence="8 9">1524B</strain>
    </source>
</reference>
<protein>
    <recommendedName>
        <fullName evidence="10">Lysylphosphatidylglycerol synthase TM region</fullName>
    </recommendedName>
</protein>
<organism evidence="8 9">
    <name type="scientific">Bifidobacterium pseudolongum subsp. globosum</name>
    <dbReference type="NCBI Taxonomy" id="1690"/>
    <lineage>
        <taxon>Bacteria</taxon>
        <taxon>Bacillati</taxon>
        <taxon>Actinomycetota</taxon>
        <taxon>Actinomycetes</taxon>
        <taxon>Bifidobacteriales</taxon>
        <taxon>Bifidobacteriaceae</taxon>
        <taxon>Bifidobacterium</taxon>
    </lineage>
</organism>
<dbReference type="GO" id="GO:0005886">
    <property type="term" value="C:plasma membrane"/>
    <property type="evidence" value="ECO:0007669"/>
    <property type="project" value="UniProtKB-SubCell"/>
</dbReference>
<feature type="transmembrane region" description="Helical" evidence="7">
    <location>
        <begin position="90"/>
        <end position="109"/>
    </location>
</feature>
<dbReference type="RefSeq" id="WP_101429435.1">
    <property type="nucleotide sequence ID" value="NZ_PCGZ01000003.1"/>
</dbReference>
<keyword evidence="2" id="KW-1003">Cell membrane</keyword>
<feature type="transmembrane region" description="Helical" evidence="7">
    <location>
        <begin position="186"/>
        <end position="203"/>
    </location>
</feature>
<evidence type="ECO:0000256" key="5">
    <source>
        <dbReference type="ARBA" id="ARBA00023136"/>
    </source>
</evidence>
<keyword evidence="4 7" id="KW-1133">Transmembrane helix</keyword>
<keyword evidence="5 7" id="KW-0472">Membrane</keyword>